<accession>A0A9Q7WIA8</accession>
<feature type="transmembrane region" description="Helical" evidence="1">
    <location>
        <begin position="311"/>
        <end position="329"/>
    </location>
</feature>
<organism evidence="2 3">
    <name type="scientific">Mycobacteroides abscessus subsp. bolletii</name>
    <dbReference type="NCBI Taxonomy" id="319705"/>
    <lineage>
        <taxon>Bacteria</taxon>
        <taxon>Bacillati</taxon>
        <taxon>Actinomycetota</taxon>
        <taxon>Actinomycetes</taxon>
        <taxon>Mycobacteriales</taxon>
        <taxon>Mycobacteriaceae</taxon>
        <taxon>Mycobacteroides</taxon>
        <taxon>Mycobacteroides abscessus</taxon>
    </lineage>
</organism>
<keyword evidence="1" id="KW-0472">Membrane</keyword>
<feature type="transmembrane region" description="Helical" evidence="1">
    <location>
        <begin position="227"/>
        <end position="248"/>
    </location>
</feature>
<reference evidence="2 3" key="1">
    <citation type="submission" date="2016-11" db="EMBL/GenBank/DDBJ databases">
        <authorList>
            <consortium name="Pathogen Informatics"/>
        </authorList>
    </citation>
    <scope>NUCLEOTIDE SEQUENCE [LARGE SCALE GENOMIC DNA]</scope>
    <source>
        <strain evidence="2 3">968</strain>
    </source>
</reference>
<feature type="transmembrane region" description="Helical" evidence="1">
    <location>
        <begin position="155"/>
        <end position="177"/>
    </location>
</feature>
<feature type="transmembrane region" description="Helical" evidence="1">
    <location>
        <begin position="33"/>
        <end position="52"/>
    </location>
</feature>
<feature type="transmembrane region" description="Helical" evidence="1">
    <location>
        <begin position="6"/>
        <end position="26"/>
    </location>
</feature>
<feature type="transmembrane region" description="Helical" evidence="1">
    <location>
        <begin position="287"/>
        <end position="305"/>
    </location>
</feature>
<evidence type="ECO:0000313" key="3">
    <source>
        <dbReference type="Proteomes" id="UP000185183"/>
    </source>
</evidence>
<sequence>MFPPHDSPLTIAGACGFLWLVIWASARHPTIRNWAVGIAVVYSPLSSCLVAAKYVDYIPNKNLCAQGIAPCQKPPVDWGSWIPIAIWLTAVGCMALGMNINTTRLWADEILKNRTGAPTHHYLIALILRIQPVLLAFIGMSVLFWASDSREGQPFLATLLLFQLFGMAFPITLLWQVVWVNQLGKWEKAWAAIFCLLPAAYSLLLLSNDHSSHLLNVLSRPGGDSRYLALVIFFLPLSAYAFLGQALANRMHANLEPLEYLTTHWMGNRPFDPAPTLNLLRRISRSAHVLAVITSGVAIGFIPPALHLPDVLGMIVGVGFVALVSYLDAELASRHLDNDPSTVNEADSRSVDLVGWRYFGG</sequence>
<keyword evidence="1" id="KW-0812">Transmembrane</keyword>
<feature type="transmembrane region" description="Helical" evidence="1">
    <location>
        <begin position="122"/>
        <end position="143"/>
    </location>
</feature>
<name>A0A9Q7WIA8_9MYCO</name>
<gene>
    <name evidence="2" type="ORF">SAMEA2275694_01643</name>
</gene>
<protein>
    <submittedName>
        <fullName evidence="2">Uncharacterized protein</fullName>
    </submittedName>
</protein>
<comment type="caution">
    <text evidence="2">The sequence shown here is derived from an EMBL/GenBank/DDBJ whole genome shotgun (WGS) entry which is preliminary data.</text>
</comment>
<dbReference type="EMBL" id="FSFA01000002">
    <property type="protein sequence ID" value="SHX16316.1"/>
    <property type="molecule type" value="Genomic_DNA"/>
</dbReference>
<feature type="transmembrane region" description="Helical" evidence="1">
    <location>
        <begin position="81"/>
        <end position="101"/>
    </location>
</feature>
<proteinExistence type="predicted"/>
<feature type="transmembrane region" description="Helical" evidence="1">
    <location>
        <begin position="189"/>
        <end position="207"/>
    </location>
</feature>
<evidence type="ECO:0000256" key="1">
    <source>
        <dbReference type="SAM" id="Phobius"/>
    </source>
</evidence>
<dbReference type="Proteomes" id="UP000185183">
    <property type="component" value="Unassembled WGS sequence"/>
</dbReference>
<evidence type="ECO:0000313" key="2">
    <source>
        <dbReference type="EMBL" id="SHX16316.1"/>
    </source>
</evidence>
<keyword evidence="1" id="KW-1133">Transmembrane helix</keyword>
<dbReference type="AlphaFoldDB" id="A0A9Q7WIA8"/>